<accession>A0A6P4J5J9</accession>
<evidence type="ECO:0000313" key="2">
    <source>
        <dbReference type="Proteomes" id="UP001652661"/>
    </source>
</evidence>
<sequence length="258" mass="28345">MVVVVAAADVEVEKNSNSSGSSSTRIGIGNQNVPVQPTVANNNHTDNKENTTTSQEVEEEQPELDNNNINNNNNNNTNTSIMTDAAVKGNGSDALKANTMTNTTGTVTVSSGMPVAVPTKSAVSQRNVDIKIEKTSNMEAATQQLTKKVLKLDLGGKNLDEYSLKSPKSPIAARLPHQTSLTSSVDVEDRKTLREALYQGIFHRHRRTIFAVGSFLRMLRSRNSQYNTIRSSSEGEDIDEFLKRRGSKLLRFPHLFDR</sequence>
<feature type="compositionally biased region" description="Low complexity" evidence="1">
    <location>
        <begin position="12"/>
        <end position="23"/>
    </location>
</feature>
<keyword evidence="2" id="KW-1185">Reference proteome</keyword>
<feature type="compositionally biased region" description="Polar residues" evidence="1">
    <location>
        <begin position="29"/>
        <end position="55"/>
    </location>
</feature>
<dbReference type="GeneID" id="108080366"/>
<organism evidence="2 3">
    <name type="scientific">Drosophila kikkawai</name>
    <name type="common">Fruit fly</name>
    <dbReference type="NCBI Taxonomy" id="30033"/>
    <lineage>
        <taxon>Eukaryota</taxon>
        <taxon>Metazoa</taxon>
        <taxon>Ecdysozoa</taxon>
        <taxon>Arthropoda</taxon>
        <taxon>Hexapoda</taxon>
        <taxon>Insecta</taxon>
        <taxon>Pterygota</taxon>
        <taxon>Neoptera</taxon>
        <taxon>Endopterygota</taxon>
        <taxon>Diptera</taxon>
        <taxon>Brachycera</taxon>
        <taxon>Muscomorpha</taxon>
        <taxon>Ephydroidea</taxon>
        <taxon>Drosophilidae</taxon>
        <taxon>Drosophila</taxon>
        <taxon>Sophophora</taxon>
    </lineage>
</organism>
<reference evidence="3" key="1">
    <citation type="submission" date="2025-08" db="UniProtKB">
        <authorList>
            <consortium name="RefSeq"/>
        </authorList>
    </citation>
    <scope>IDENTIFICATION</scope>
    <source>
        <strain evidence="3">14028-0561.14</strain>
        <tissue evidence="3">Whole fly</tissue>
    </source>
</reference>
<feature type="compositionally biased region" description="Low complexity" evidence="1">
    <location>
        <begin position="66"/>
        <end position="79"/>
    </location>
</feature>
<dbReference type="Proteomes" id="UP001652661">
    <property type="component" value="Chromosome X"/>
</dbReference>
<dbReference type="RefSeq" id="XP_017030574.1">
    <property type="nucleotide sequence ID" value="XM_017175085.3"/>
</dbReference>
<name>A0A6P4J5J9_DROKI</name>
<gene>
    <name evidence="3" type="primary">LOC108080366</name>
</gene>
<evidence type="ECO:0000313" key="3">
    <source>
        <dbReference type="RefSeq" id="XP_017030574.1"/>
    </source>
</evidence>
<dbReference type="AlphaFoldDB" id="A0A6P4J5J9"/>
<protein>
    <submittedName>
        <fullName evidence="3">ABC transporter G family member 7 isoform X3</fullName>
    </submittedName>
</protein>
<evidence type="ECO:0000256" key="1">
    <source>
        <dbReference type="SAM" id="MobiDB-lite"/>
    </source>
</evidence>
<feature type="region of interest" description="Disordered" evidence="1">
    <location>
        <begin position="12"/>
        <end position="81"/>
    </location>
</feature>
<dbReference type="OrthoDB" id="7691224at2759"/>
<proteinExistence type="predicted"/>